<organism evidence="1 2">
    <name type="scientific">Paramuricea clavata</name>
    <name type="common">Red gorgonian</name>
    <name type="synonym">Violescent sea-whip</name>
    <dbReference type="NCBI Taxonomy" id="317549"/>
    <lineage>
        <taxon>Eukaryota</taxon>
        <taxon>Metazoa</taxon>
        <taxon>Cnidaria</taxon>
        <taxon>Anthozoa</taxon>
        <taxon>Octocorallia</taxon>
        <taxon>Malacalcyonacea</taxon>
        <taxon>Plexauridae</taxon>
        <taxon>Paramuricea</taxon>
    </lineage>
</organism>
<comment type="caution">
    <text evidence="1">The sequence shown here is derived from an EMBL/GenBank/DDBJ whole genome shotgun (WGS) entry which is preliminary data.</text>
</comment>
<dbReference type="EMBL" id="CACRXK020004204">
    <property type="protein sequence ID" value="CAB4001904.1"/>
    <property type="molecule type" value="Genomic_DNA"/>
</dbReference>
<evidence type="ECO:0000313" key="1">
    <source>
        <dbReference type="EMBL" id="CAB4001904.1"/>
    </source>
</evidence>
<reference evidence="1" key="1">
    <citation type="submission" date="2020-04" db="EMBL/GenBank/DDBJ databases">
        <authorList>
            <person name="Alioto T."/>
            <person name="Alioto T."/>
            <person name="Gomez Garrido J."/>
        </authorList>
    </citation>
    <scope>NUCLEOTIDE SEQUENCE</scope>
    <source>
        <strain evidence="1">A484AB</strain>
    </source>
</reference>
<dbReference type="Gene3D" id="3.40.140.10">
    <property type="entry name" value="Cytidine Deaminase, domain 2"/>
    <property type="match status" value="1"/>
</dbReference>
<gene>
    <name evidence="1" type="ORF">PACLA_8A043097</name>
</gene>
<dbReference type="Proteomes" id="UP001152795">
    <property type="component" value="Unassembled WGS sequence"/>
</dbReference>
<dbReference type="AlphaFoldDB" id="A0A6S7HAD2"/>
<accession>A0A6S7HAD2</accession>
<name>A0A6S7HAD2_PARCT</name>
<protein>
    <submittedName>
        <fullName evidence="1">Uncharacterized protein</fullName>
    </submittedName>
</protein>
<evidence type="ECO:0000313" key="2">
    <source>
        <dbReference type="Proteomes" id="UP001152795"/>
    </source>
</evidence>
<keyword evidence="2" id="KW-1185">Reference proteome</keyword>
<dbReference type="OrthoDB" id="5988733at2759"/>
<proteinExistence type="predicted"/>
<sequence>MAFWRNIYAYVISLLSVLWFTYNWVLSLFNNGRRSIQNNTNRELEGVKSSVTVNTRKFKVYIYKEEREKIENWVLQKDRIETGGDLFGLWLDQHNVVVQFVLGPGKHCRRTTTSFYQDIDYLARVGNYITRNHGLCNIGQWHSHHRLNLPRPSAGDEDTVWNNMPSLEMERYVVFIATIKDSGRSKFKTAHVNCFLFEIENGRKLPVLEGEICAIKQKGSPLRMCSELTALAESGLEHDDNTVSVVIDNV</sequence>